<dbReference type="Gene3D" id="3.30.2160.10">
    <property type="entry name" value="Hect, E3 ligase catalytic domain"/>
    <property type="match status" value="1"/>
</dbReference>
<dbReference type="AlphaFoldDB" id="A0A1B9GNH3"/>
<dbReference type="GO" id="GO:0016874">
    <property type="term" value="F:ligase activity"/>
    <property type="evidence" value="ECO:0007669"/>
    <property type="project" value="UniProtKB-KW"/>
</dbReference>
<dbReference type="InterPro" id="IPR044611">
    <property type="entry name" value="E3A/B/C-like"/>
</dbReference>
<evidence type="ECO:0000313" key="7">
    <source>
        <dbReference type="EMBL" id="OCF32551.1"/>
    </source>
</evidence>
<dbReference type="InterPro" id="IPR035983">
    <property type="entry name" value="Hect_E3_ubiquitin_ligase"/>
</dbReference>
<dbReference type="Gene3D" id="3.90.1750.10">
    <property type="entry name" value="Hect, E3 ligase catalytic domains"/>
    <property type="match status" value="1"/>
</dbReference>
<comment type="catalytic activity">
    <reaction evidence="1">
        <text>S-ubiquitinyl-[E2 ubiquitin-conjugating enzyme]-L-cysteine + [acceptor protein]-L-lysine = [E2 ubiquitin-conjugating enzyme]-L-cysteine + N(6)-ubiquitinyl-[acceptor protein]-L-lysine.</text>
        <dbReference type="EC" id="2.3.2.26"/>
    </reaction>
</comment>
<evidence type="ECO:0000256" key="1">
    <source>
        <dbReference type="ARBA" id="ARBA00000885"/>
    </source>
</evidence>
<evidence type="ECO:0000256" key="3">
    <source>
        <dbReference type="ARBA" id="ARBA00022679"/>
    </source>
</evidence>
<keyword evidence="3" id="KW-0808">Transferase</keyword>
<keyword evidence="4 5" id="KW-0833">Ubl conjugation pathway</keyword>
<sequence length="1086" mass="120353">MFDPDFTTSSSRTRQNYNDINLSTSQATSSSALLSNIRAERAAREENRRKEIAALLIQRVWRGRKISHDTKGELIAALRADEDIGLERMGRGLVVLLRDGWGGLTVSQRAEVEKVLVRWCDLAVINQNGILGVAEPLQRDQDWAVILGLHSVRMVELVLLNPTSSSTPVVLSTLEAIFNPSSYAGLPPNVQAYTRETLVHIVSERGWVEKLVAGLEKLVSLSVPKQKHPSLTPVARLLTAPFSLVPSTPESLLIPPLINHLLAVPSLPASLPLPALTHLSSHLSLFPLLLLYASSNPAVLTAGKMETELGRTYFLANLATFGITGQMLARAGVAGASTWMGVVGFVLNSVDEGWGRWVDGIIDDDDDDVVPIRPADSDDDADPDDAEVKVGDSTLVAIPTPAKQTKRPRRAPLPPAIRSKLHLFASPVHISTLASHLSSYSSKAPRSLMTDFAVFCVGLLTAFKGSPKYEGVLDALSEGDKGRGLVKRIWREGVRGRWSDSADSASWDTFGDNPATPSLLLLTYIYNHYLLLTPDDEFFSPASNPLTTDEILELAGIWRDLAFWGYINGVNSASSTSASDVRDIGAGAGKASAGRLGSEEVRGLFTRGVTRVVERSARRKFADPDFWVMRSQMDMRGFVEAASHFGRFEDAELTSSGDADVEMSESATLPRWARARQRFTKRQMAYISPRLGLLNNLPMSVPFQTRLEVFRKFIETDQQRLGIAWHNRRRYRTKAKIRRNRLAEDGFDELSGVGPALKGRIEITFYDQYGLEEAGIDGGGLFKEFLTSLSKDVFDTNRGLWLMTDQNELYPNPHSYATEPHQLSWYRFIGQVLGKAIYDGILVDVSFANFFLAKWLGRQSYLDDLNSMDKDLSKGLTILKNYPKPEELALNFAITEDDFGEKKTIELVPGGAEIGVTAENRHEYIQLVCRYKLDKQIAAQSRAFFNGLSDLIDAKWLRMFDQQELQQLIGGEEAPIDIDDLRAHCSIDGFPDDTTPRLFWHVVKGFSQEQKKALLRFVTSCSRPPLLGFGNLYPKFGVKFSGADTERLPSASACFNLLKLPGYRTEHALRTKLLQAIESGVGFDLS</sequence>
<protein>
    <recommendedName>
        <fullName evidence="2">HECT-type E3 ubiquitin transferase</fullName>
        <ecNumber evidence="2">2.3.2.26</ecNumber>
    </recommendedName>
</protein>
<evidence type="ECO:0000256" key="2">
    <source>
        <dbReference type="ARBA" id="ARBA00012485"/>
    </source>
</evidence>
<dbReference type="EC" id="2.3.2.26" evidence="2"/>
<feature type="active site" description="Glycyl thioester intermediate" evidence="5">
    <location>
        <position position="1054"/>
    </location>
</feature>
<dbReference type="EMBL" id="KI669507">
    <property type="protein sequence ID" value="OCF32551.1"/>
    <property type="molecule type" value="Genomic_DNA"/>
</dbReference>
<dbReference type="CDD" id="cd00078">
    <property type="entry name" value="HECTc"/>
    <property type="match status" value="1"/>
</dbReference>
<dbReference type="Pfam" id="PF00632">
    <property type="entry name" value="HECT"/>
    <property type="match status" value="1"/>
</dbReference>
<dbReference type="FunFam" id="3.30.2160.10:FF:000002">
    <property type="entry name" value="Putative Ubiquitin-protein ligase E3C"/>
    <property type="match status" value="1"/>
</dbReference>
<organism evidence="7 8">
    <name type="scientific">Kwoniella heveanensis BCC8398</name>
    <dbReference type="NCBI Taxonomy" id="1296120"/>
    <lineage>
        <taxon>Eukaryota</taxon>
        <taxon>Fungi</taxon>
        <taxon>Dikarya</taxon>
        <taxon>Basidiomycota</taxon>
        <taxon>Agaricomycotina</taxon>
        <taxon>Tremellomycetes</taxon>
        <taxon>Tremellales</taxon>
        <taxon>Cryptococcaceae</taxon>
        <taxon>Kwoniella</taxon>
    </lineage>
</organism>
<reference evidence="8" key="2">
    <citation type="submission" date="2013-12" db="EMBL/GenBank/DDBJ databases">
        <title>Evolution of pathogenesis and genome organization in the Tremellales.</title>
        <authorList>
            <person name="Cuomo C."/>
            <person name="Litvintseva A."/>
            <person name="Heitman J."/>
            <person name="Chen Y."/>
            <person name="Sun S."/>
            <person name="Springer D."/>
            <person name="Dromer F."/>
            <person name="Young S."/>
            <person name="Zeng Q."/>
            <person name="Chapman S."/>
            <person name="Gujja S."/>
            <person name="Saif S."/>
            <person name="Birren B."/>
        </authorList>
    </citation>
    <scope>NUCLEOTIDE SEQUENCE [LARGE SCALE GENOMIC DNA]</scope>
    <source>
        <strain evidence="8">BCC8398</strain>
    </source>
</reference>
<dbReference type="PANTHER" id="PTHR45700">
    <property type="entry name" value="UBIQUITIN-PROTEIN LIGASE E3C"/>
    <property type="match status" value="1"/>
</dbReference>
<keyword evidence="7" id="KW-0436">Ligase</keyword>
<name>A0A1B9GNH3_9TREE</name>
<dbReference type="OrthoDB" id="8068875at2759"/>
<reference evidence="7 8" key="1">
    <citation type="submission" date="2013-07" db="EMBL/GenBank/DDBJ databases">
        <title>The Genome Sequence of Cryptococcus heveanensis BCC8398.</title>
        <authorList>
            <consortium name="The Broad Institute Genome Sequencing Platform"/>
            <person name="Cuomo C."/>
            <person name="Litvintseva A."/>
            <person name="Chen Y."/>
            <person name="Heitman J."/>
            <person name="Sun S."/>
            <person name="Springer D."/>
            <person name="Dromer F."/>
            <person name="Young S.K."/>
            <person name="Zeng Q."/>
            <person name="Gargeya S."/>
            <person name="Fitzgerald M."/>
            <person name="Abouelleil A."/>
            <person name="Alvarado L."/>
            <person name="Berlin A.M."/>
            <person name="Chapman S.B."/>
            <person name="Dewar J."/>
            <person name="Goldberg J."/>
            <person name="Griggs A."/>
            <person name="Gujja S."/>
            <person name="Hansen M."/>
            <person name="Howarth C."/>
            <person name="Imamovic A."/>
            <person name="Larimer J."/>
            <person name="McCowan C."/>
            <person name="Murphy C."/>
            <person name="Pearson M."/>
            <person name="Priest M."/>
            <person name="Roberts A."/>
            <person name="Saif S."/>
            <person name="Shea T."/>
            <person name="Sykes S."/>
            <person name="Wortman J."/>
            <person name="Nusbaum C."/>
            <person name="Birren B."/>
        </authorList>
    </citation>
    <scope>NUCLEOTIDE SEQUENCE [LARGE SCALE GENOMIC DNA]</scope>
    <source>
        <strain evidence="7 8">BCC8398</strain>
    </source>
</reference>
<dbReference type="GO" id="GO:0000209">
    <property type="term" value="P:protein polyubiquitination"/>
    <property type="evidence" value="ECO:0007669"/>
    <property type="project" value="InterPro"/>
</dbReference>
<accession>A0A1B9GNH3</accession>
<dbReference type="Gene3D" id="3.30.2410.10">
    <property type="entry name" value="Hect, E3 ligase catalytic domain"/>
    <property type="match status" value="1"/>
</dbReference>
<dbReference type="PROSITE" id="PS50237">
    <property type="entry name" value="HECT"/>
    <property type="match status" value="1"/>
</dbReference>
<keyword evidence="8" id="KW-1185">Reference proteome</keyword>
<dbReference type="GO" id="GO:0006511">
    <property type="term" value="P:ubiquitin-dependent protein catabolic process"/>
    <property type="evidence" value="ECO:0007669"/>
    <property type="project" value="TreeGrafter"/>
</dbReference>
<proteinExistence type="predicted"/>
<dbReference type="CDD" id="cd23767">
    <property type="entry name" value="IQCD"/>
    <property type="match status" value="1"/>
</dbReference>
<evidence type="ECO:0000256" key="4">
    <source>
        <dbReference type="ARBA" id="ARBA00022786"/>
    </source>
</evidence>
<evidence type="ECO:0000256" key="5">
    <source>
        <dbReference type="PROSITE-ProRule" id="PRU00104"/>
    </source>
</evidence>
<dbReference type="InterPro" id="IPR000569">
    <property type="entry name" value="HECT_dom"/>
</dbReference>
<gene>
    <name evidence="7" type="ORF">I316_05731</name>
</gene>
<dbReference type="Proteomes" id="UP000092666">
    <property type="component" value="Unassembled WGS sequence"/>
</dbReference>
<dbReference type="PANTHER" id="PTHR45700:SF2">
    <property type="entry name" value="UBIQUITIN-PROTEIN LIGASE E3C"/>
    <property type="match status" value="1"/>
</dbReference>
<evidence type="ECO:0000313" key="8">
    <source>
        <dbReference type="Proteomes" id="UP000092666"/>
    </source>
</evidence>
<dbReference type="GO" id="GO:0061630">
    <property type="term" value="F:ubiquitin protein ligase activity"/>
    <property type="evidence" value="ECO:0007669"/>
    <property type="project" value="UniProtKB-EC"/>
</dbReference>
<feature type="domain" description="HECT" evidence="6">
    <location>
        <begin position="757"/>
        <end position="1086"/>
    </location>
</feature>
<dbReference type="STRING" id="1296120.A0A1B9GNH3"/>
<dbReference type="SMART" id="SM00119">
    <property type="entry name" value="HECTc"/>
    <property type="match status" value="1"/>
</dbReference>
<evidence type="ECO:0000259" key="6">
    <source>
        <dbReference type="PROSITE" id="PS50237"/>
    </source>
</evidence>
<dbReference type="SUPFAM" id="SSF56204">
    <property type="entry name" value="Hect, E3 ligase catalytic domain"/>
    <property type="match status" value="1"/>
</dbReference>